<dbReference type="RefSeq" id="WP_221424529.1">
    <property type="nucleotide sequence ID" value="NZ_CP081295.1"/>
</dbReference>
<dbReference type="SUPFAM" id="SSF141371">
    <property type="entry name" value="PilZ domain-like"/>
    <property type="match status" value="1"/>
</dbReference>
<protein>
    <submittedName>
        <fullName evidence="2">PilZ domain-containing protein</fullName>
    </submittedName>
</protein>
<dbReference type="EMBL" id="CP081295">
    <property type="protein sequence ID" value="QZD89020.1"/>
    <property type="molecule type" value="Genomic_DNA"/>
</dbReference>
<proteinExistence type="predicted"/>
<organism evidence="2 3">
    <name type="scientific">Qipengyuania aurantiaca</name>
    <dbReference type="NCBI Taxonomy" id="2867233"/>
    <lineage>
        <taxon>Bacteria</taxon>
        <taxon>Pseudomonadati</taxon>
        <taxon>Pseudomonadota</taxon>
        <taxon>Alphaproteobacteria</taxon>
        <taxon>Sphingomonadales</taxon>
        <taxon>Erythrobacteraceae</taxon>
        <taxon>Qipengyuania</taxon>
    </lineage>
</organism>
<evidence type="ECO:0000259" key="1">
    <source>
        <dbReference type="Pfam" id="PF07238"/>
    </source>
</evidence>
<reference evidence="2 3" key="1">
    <citation type="submission" date="2021-08" db="EMBL/GenBank/DDBJ databases">
        <title>Comparative Genomics Analysis of the Genus Qipengyuania Reveals Extensive Genetic Diversity and Metabolic Versatility, Including the Description of Fifteen Novel Species.</title>
        <authorList>
            <person name="Liu Y."/>
        </authorList>
    </citation>
    <scope>NUCLEOTIDE SEQUENCE [LARGE SCALE GENOMIC DNA]</scope>
    <source>
        <strain evidence="2 3">1NDH13</strain>
    </source>
</reference>
<feature type="domain" description="PilZ" evidence="1">
    <location>
        <begin position="3"/>
        <end position="91"/>
    </location>
</feature>
<name>A0ABX8ZJ36_9SPHN</name>
<keyword evidence="3" id="KW-1185">Reference proteome</keyword>
<evidence type="ECO:0000313" key="3">
    <source>
        <dbReference type="Proteomes" id="UP000824281"/>
    </source>
</evidence>
<dbReference type="Pfam" id="PF07238">
    <property type="entry name" value="PilZ"/>
    <property type="match status" value="1"/>
</dbReference>
<dbReference type="Proteomes" id="UP000824281">
    <property type="component" value="Chromosome"/>
</dbReference>
<dbReference type="Gene3D" id="2.40.10.220">
    <property type="entry name" value="predicted glycosyltransferase like domains"/>
    <property type="match status" value="1"/>
</dbReference>
<accession>A0ABX8ZJ36</accession>
<evidence type="ECO:0000313" key="2">
    <source>
        <dbReference type="EMBL" id="QZD89020.1"/>
    </source>
</evidence>
<gene>
    <name evidence="2" type="ORF">K3148_09230</name>
</gene>
<sequence length="101" mass="11439">MELRREERYSITTNGRYRKGTGVRFDIAIRNLSEYGCNFADLVGRVEVGDEITIRIGQIGPIESQVRWIEKRQVGVQFDQPLHPSVLDHIIAAGGRNEKAA</sequence>
<dbReference type="InterPro" id="IPR009875">
    <property type="entry name" value="PilZ_domain"/>
</dbReference>